<dbReference type="PATRIC" id="fig|1178515.4.peg.2418"/>
<dbReference type="EMBL" id="CP011388">
    <property type="protein sequence ID" value="ANE46897.1"/>
    <property type="molecule type" value="Genomic_DNA"/>
</dbReference>
<evidence type="ECO:0000313" key="1">
    <source>
        <dbReference type="EMBL" id="ANE46897.1"/>
    </source>
</evidence>
<keyword evidence="2" id="KW-1185">Reference proteome</keyword>
<sequence>MRWKIIEHQDRYLVCRKTWHSMEWMGIEKKDIRILTVGKREITFEVYAECQSKELAHKLLFLKQAQP</sequence>
<dbReference type="KEGG" id="pswu:SY83_12110"/>
<dbReference type="AlphaFoldDB" id="A0A172TJ72"/>
<reference evidence="1 2" key="1">
    <citation type="submission" date="2015-01" db="EMBL/GenBank/DDBJ databases">
        <title>Paenibacillus swuensis/DY6/whole genome sequencing.</title>
        <authorList>
            <person name="Kim M.K."/>
            <person name="Srinivasan S."/>
            <person name="Lee J.-J."/>
        </authorList>
    </citation>
    <scope>NUCLEOTIDE SEQUENCE [LARGE SCALE GENOMIC DNA]</scope>
    <source>
        <strain evidence="1 2">DY6</strain>
    </source>
</reference>
<dbReference type="RefSeq" id="WP_068606816.1">
    <property type="nucleotide sequence ID" value="NZ_CP011388.1"/>
</dbReference>
<dbReference type="OrthoDB" id="2626775at2"/>
<protein>
    <submittedName>
        <fullName evidence="1">Uncharacterized protein</fullName>
    </submittedName>
</protein>
<name>A0A172TJ72_9BACL</name>
<gene>
    <name evidence="1" type="ORF">SY83_12110</name>
</gene>
<proteinExistence type="predicted"/>
<dbReference type="Proteomes" id="UP000076927">
    <property type="component" value="Chromosome"/>
</dbReference>
<organism evidence="1 2">
    <name type="scientific">Paenibacillus swuensis</name>
    <dbReference type="NCBI Taxonomy" id="1178515"/>
    <lineage>
        <taxon>Bacteria</taxon>
        <taxon>Bacillati</taxon>
        <taxon>Bacillota</taxon>
        <taxon>Bacilli</taxon>
        <taxon>Bacillales</taxon>
        <taxon>Paenibacillaceae</taxon>
        <taxon>Paenibacillus</taxon>
    </lineage>
</organism>
<dbReference type="STRING" id="1178515.SY83_12110"/>
<accession>A0A172TJ72</accession>
<evidence type="ECO:0000313" key="2">
    <source>
        <dbReference type="Proteomes" id="UP000076927"/>
    </source>
</evidence>